<feature type="domain" description="Tellurite resistance methyltransferase TehB-like" evidence="2">
    <location>
        <begin position="34"/>
        <end position="179"/>
    </location>
</feature>
<protein>
    <submittedName>
        <fullName evidence="3">Putative S-adenosyl-L-methionine-dependent methyltransferase TehB</fullName>
    </submittedName>
</protein>
<evidence type="ECO:0000313" key="3">
    <source>
        <dbReference type="EMBL" id="CEI83042.1"/>
    </source>
</evidence>
<dbReference type="EMBL" id="CDGG01000001">
    <property type="protein sequence ID" value="CEI83042.1"/>
    <property type="molecule type" value="Genomic_DNA"/>
</dbReference>
<keyword evidence="3" id="KW-0489">Methyltransferase</keyword>
<dbReference type="STRING" id="545501.BN997_02931"/>
<evidence type="ECO:0000313" key="4">
    <source>
        <dbReference type="Proteomes" id="UP000040453"/>
    </source>
</evidence>
<keyword evidence="1 3" id="KW-0808">Transferase</keyword>
<dbReference type="Proteomes" id="UP000040453">
    <property type="component" value="Unassembled WGS sequence"/>
</dbReference>
<dbReference type="OrthoDB" id="9804312at2"/>
<proteinExistence type="predicted"/>
<evidence type="ECO:0000256" key="1">
    <source>
        <dbReference type="ARBA" id="ARBA00022679"/>
    </source>
</evidence>
<gene>
    <name evidence="3" type="primary">tehB</name>
    <name evidence="3" type="ORF">BN997_02931</name>
</gene>
<dbReference type="RefSeq" id="WP_042533228.1">
    <property type="nucleotide sequence ID" value="NZ_CDGG01000001.1"/>
</dbReference>
<dbReference type="PANTHER" id="PTHR43861">
    <property type="entry name" value="TRANS-ACONITATE 2-METHYLTRANSFERASE-RELATED"/>
    <property type="match status" value="1"/>
</dbReference>
<sequence length="199" mass="23025">MNHWDVKFNTNEYVYGKEPNEFLKEMHKNHPFSGEVLAIAEGEGRNAVFLAEEGLDVTAWDSSKEGIKKLKNLADERNVHVNTEMVDLNQADWTKNKWDEIVCIYGHFDSELRHKVLENVKESIKPGGYYVSEVFSIYQIPYESGGPKIEDMLYDPQEVLEVFKDWKMIHFFMGEVERSEGNFHSGTAHVIQIIAQKPV</sequence>
<keyword evidence="4" id="KW-1185">Reference proteome</keyword>
<accession>A0A0A1MU36</accession>
<reference evidence="3 4" key="1">
    <citation type="submission" date="2014-11" db="EMBL/GenBank/DDBJ databases">
        <authorList>
            <person name="Urmite Genomes Urmite Genomes"/>
        </authorList>
    </citation>
    <scope>NUCLEOTIDE SEQUENCE [LARGE SCALE GENOMIC DNA]</scope>
    <source>
        <strain evidence="3 4">Oc5</strain>
    </source>
</reference>
<dbReference type="InterPro" id="IPR029063">
    <property type="entry name" value="SAM-dependent_MTases_sf"/>
</dbReference>
<name>A0A0A1MU36_9BACI</name>
<dbReference type="GO" id="GO:0032259">
    <property type="term" value="P:methylation"/>
    <property type="evidence" value="ECO:0007669"/>
    <property type="project" value="UniProtKB-KW"/>
</dbReference>
<dbReference type="Gene3D" id="3.40.50.150">
    <property type="entry name" value="Vaccinia Virus protein VP39"/>
    <property type="match status" value="1"/>
</dbReference>
<organism evidence="3 4">
    <name type="scientific">Oceanobacillus oncorhynchi</name>
    <dbReference type="NCBI Taxonomy" id="545501"/>
    <lineage>
        <taxon>Bacteria</taxon>
        <taxon>Bacillati</taxon>
        <taxon>Bacillota</taxon>
        <taxon>Bacilli</taxon>
        <taxon>Bacillales</taxon>
        <taxon>Bacillaceae</taxon>
        <taxon>Oceanobacillus</taxon>
    </lineage>
</organism>
<dbReference type="CDD" id="cd02440">
    <property type="entry name" value="AdoMet_MTases"/>
    <property type="match status" value="1"/>
</dbReference>
<dbReference type="AlphaFoldDB" id="A0A0A1MU36"/>
<dbReference type="PANTHER" id="PTHR43861:SF3">
    <property type="entry name" value="PUTATIVE (AFU_ORTHOLOGUE AFUA_2G14390)-RELATED"/>
    <property type="match status" value="1"/>
</dbReference>
<dbReference type="SUPFAM" id="SSF53335">
    <property type="entry name" value="S-adenosyl-L-methionine-dependent methyltransferases"/>
    <property type="match status" value="1"/>
</dbReference>
<dbReference type="InterPro" id="IPR015985">
    <property type="entry name" value="TehB-like_dom"/>
</dbReference>
<dbReference type="GO" id="GO:0008168">
    <property type="term" value="F:methyltransferase activity"/>
    <property type="evidence" value="ECO:0007669"/>
    <property type="project" value="UniProtKB-KW"/>
</dbReference>
<evidence type="ECO:0000259" key="2">
    <source>
        <dbReference type="Pfam" id="PF03848"/>
    </source>
</evidence>
<dbReference type="Pfam" id="PF03848">
    <property type="entry name" value="TehB"/>
    <property type="match status" value="1"/>
</dbReference>